<dbReference type="PANTHER" id="PTHR43546:SF9">
    <property type="entry name" value="L-ASCORBATE-6-PHOSPHATE LACTONASE ULAG-RELATED"/>
    <property type="match status" value="1"/>
</dbReference>
<evidence type="ECO:0000256" key="1">
    <source>
        <dbReference type="ARBA" id="ARBA00022801"/>
    </source>
</evidence>
<evidence type="ECO:0000313" key="4">
    <source>
        <dbReference type="Proteomes" id="UP000295151"/>
    </source>
</evidence>
<dbReference type="Proteomes" id="UP000295151">
    <property type="component" value="Unassembled WGS sequence"/>
</dbReference>
<dbReference type="EMBL" id="SOCE01000001">
    <property type="protein sequence ID" value="TDU88698.1"/>
    <property type="molecule type" value="Genomic_DNA"/>
</dbReference>
<organism evidence="3 4">
    <name type="scientific">Kribbella voronezhensis</name>
    <dbReference type="NCBI Taxonomy" id="2512212"/>
    <lineage>
        <taxon>Bacteria</taxon>
        <taxon>Bacillati</taxon>
        <taxon>Actinomycetota</taxon>
        <taxon>Actinomycetes</taxon>
        <taxon>Propionibacteriales</taxon>
        <taxon>Kribbellaceae</taxon>
        <taxon>Kribbella</taxon>
    </lineage>
</organism>
<comment type="caution">
    <text evidence="3">The sequence shown here is derived from an EMBL/GenBank/DDBJ whole genome shotgun (WGS) entry which is preliminary data.</text>
</comment>
<sequence>MKLTHIGGPTALLSIGGLSLLTDPAFDQPREYHLPGRVMTKLTGPALEIAELGPIDAVLLSHDQHKDNLDESGRELLASVPKVLSTTAAAERIPGVQGLENWASVELPRPDGGVLTVTGLPARHGPEGCEPVTGIVTGFLLTGDDLPTVYVSGDNASVDLVDDLVARLAAGTIPGVKAGSVDVAVLFAGAARTPLLDGAPLTLTSEAAVEAARLLTPAVIVPVHTEGWAHFSEGPAHLAKTFTTANLATRLHLPVAGVAMEL</sequence>
<dbReference type="InterPro" id="IPR036866">
    <property type="entry name" value="RibonucZ/Hydroxyglut_hydro"/>
</dbReference>
<protein>
    <submittedName>
        <fullName evidence="3">L-ascorbate metabolism protein UlaG (Beta-lactamase superfamily)</fullName>
    </submittedName>
</protein>
<dbReference type="GO" id="GO:0016787">
    <property type="term" value="F:hydrolase activity"/>
    <property type="evidence" value="ECO:0007669"/>
    <property type="project" value="UniProtKB-KW"/>
</dbReference>
<dbReference type="PANTHER" id="PTHR43546">
    <property type="entry name" value="UPF0173 METAL-DEPENDENT HYDROLASE MJ1163-RELATED"/>
    <property type="match status" value="1"/>
</dbReference>
<feature type="domain" description="Metallo-beta-lactamase" evidence="2">
    <location>
        <begin position="20"/>
        <end position="224"/>
    </location>
</feature>
<dbReference type="AlphaFoldDB" id="A0A4R7TBJ5"/>
<accession>A0A4R7TBJ5</accession>
<dbReference type="OrthoDB" id="3204284at2"/>
<dbReference type="Gene3D" id="3.60.15.10">
    <property type="entry name" value="Ribonuclease Z/Hydroxyacylglutathione hydrolase-like"/>
    <property type="match status" value="1"/>
</dbReference>
<keyword evidence="4" id="KW-1185">Reference proteome</keyword>
<dbReference type="RefSeq" id="WP_133978357.1">
    <property type="nucleotide sequence ID" value="NZ_SOCE01000001.1"/>
</dbReference>
<evidence type="ECO:0000259" key="2">
    <source>
        <dbReference type="Pfam" id="PF12706"/>
    </source>
</evidence>
<dbReference type="SUPFAM" id="SSF56281">
    <property type="entry name" value="Metallo-hydrolase/oxidoreductase"/>
    <property type="match status" value="1"/>
</dbReference>
<reference evidence="3 4" key="1">
    <citation type="submission" date="2019-03" db="EMBL/GenBank/DDBJ databases">
        <title>Genomic Encyclopedia of Type Strains, Phase III (KMG-III): the genomes of soil and plant-associated and newly described type strains.</title>
        <authorList>
            <person name="Whitman W."/>
        </authorList>
    </citation>
    <scope>NUCLEOTIDE SEQUENCE [LARGE SCALE GENOMIC DNA]</scope>
    <source>
        <strain evidence="3 4">VKM Ac-2575</strain>
    </source>
</reference>
<dbReference type="InterPro" id="IPR001279">
    <property type="entry name" value="Metallo-B-lactamas"/>
</dbReference>
<keyword evidence="1" id="KW-0378">Hydrolase</keyword>
<gene>
    <name evidence="3" type="ORF">EV138_2244</name>
</gene>
<dbReference type="Pfam" id="PF12706">
    <property type="entry name" value="Lactamase_B_2"/>
    <property type="match status" value="1"/>
</dbReference>
<dbReference type="InterPro" id="IPR050114">
    <property type="entry name" value="UPF0173_UPF0282_UlaG_hydrolase"/>
</dbReference>
<name>A0A4R7TBJ5_9ACTN</name>
<evidence type="ECO:0000313" key="3">
    <source>
        <dbReference type="EMBL" id="TDU88698.1"/>
    </source>
</evidence>
<proteinExistence type="predicted"/>